<reference evidence="6" key="1">
    <citation type="submission" date="2016-06" db="UniProtKB">
        <authorList>
            <consortium name="WormBaseParasite"/>
        </authorList>
    </citation>
    <scope>IDENTIFICATION</scope>
</reference>
<dbReference type="Proteomes" id="UP000271098">
    <property type="component" value="Unassembled WGS sequence"/>
</dbReference>
<dbReference type="GO" id="GO:0043005">
    <property type="term" value="C:neuron projection"/>
    <property type="evidence" value="ECO:0007669"/>
    <property type="project" value="TreeGrafter"/>
</dbReference>
<dbReference type="Gene3D" id="1.20.5.170">
    <property type="match status" value="1"/>
</dbReference>
<dbReference type="EMBL" id="UYRT01006285">
    <property type="protein sequence ID" value="VDK40220.1"/>
    <property type="molecule type" value="Genomic_DNA"/>
</dbReference>
<evidence type="ECO:0000313" key="6">
    <source>
        <dbReference type="WBParaSite" id="GPUH_0000362401-mRNA-1"/>
    </source>
</evidence>
<evidence type="ECO:0000259" key="3">
    <source>
        <dbReference type="PROSITE" id="PS51262"/>
    </source>
</evidence>
<feature type="domain" description="COS" evidence="3">
    <location>
        <begin position="88"/>
        <end position="147"/>
    </location>
</feature>
<dbReference type="InterPro" id="IPR003649">
    <property type="entry name" value="Bbox_C"/>
</dbReference>
<dbReference type="AlphaFoldDB" id="A0A183D4H6"/>
<sequence length="206" mass="24069">MVSSISIMARSAFIKCAPLKVNCVDFQHRLVTQVDTLIEQLQERKEKLLRYIEEEREYKKRIFKDQIARCTTKLSKTTAMIHFCIEVLKEPNPVTYLQVSSALINRATTQEFLWHKEMQTVPEADPEFVLSLDVSSLQYAIQTLEFAQLKGIYLTVFGLPKSLKVMCRDKAITFLSKKPLTQPGIFSSQKYYQKGQKRFYLYEVFF</sequence>
<keyword evidence="1 2" id="KW-0175">Coiled coil</keyword>
<reference evidence="4 5" key="2">
    <citation type="submission" date="2018-11" db="EMBL/GenBank/DDBJ databases">
        <authorList>
            <consortium name="Pathogen Informatics"/>
        </authorList>
    </citation>
    <scope>NUCLEOTIDE SEQUENCE [LARGE SCALE GENOMIC DNA]</scope>
</reference>
<dbReference type="InterPro" id="IPR050617">
    <property type="entry name" value="E3_ligase_FN3/SPRY"/>
</dbReference>
<dbReference type="PANTHER" id="PTHR24099:SF15">
    <property type="entry name" value="E3 UBIQUITIN-PROTEIN LIGASE TRIM9"/>
    <property type="match status" value="1"/>
</dbReference>
<evidence type="ECO:0000313" key="4">
    <source>
        <dbReference type="EMBL" id="VDK40220.1"/>
    </source>
</evidence>
<dbReference type="InterPro" id="IPR017903">
    <property type="entry name" value="COS_domain"/>
</dbReference>
<dbReference type="PANTHER" id="PTHR24099">
    <property type="entry name" value="E3 UBIQUITIN-PROTEIN LIGASE TRIM36-RELATED"/>
    <property type="match status" value="1"/>
</dbReference>
<name>A0A183D4H6_9BILA</name>
<dbReference type="GO" id="GO:0007411">
    <property type="term" value="P:axon guidance"/>
    <property type="evidence" value="ECO:0007669"/>
    <property type="project" value="TreeGrafter"/>
</dbReference>
<feature type="coiled-coil region" evidence="2">
    <location>
        <begin position="34"/>
        <end position="61"/>
    </location>
</feature>
<dbReference type="PROSITE" id="PS51262">
    <property type="entry name" value="COS"/>
    <property type="match status" value="1"/>
</dbReference>
<keyword evidence="5" id="KW-1185">Reference proteome</keyword>
<evidence type="ECO:0000256" key="1">
    <source>
        <dbReference type="ARBA" id="ARBA00023054"/>
    </source>
</evidence>
<accession>A0A183D4H6</accession>
<dbReference type="OrthoDB" id="295536at2759"/>
<gene>
    <name evidence="4" type="ORF">GPUH_LOCUS3616</name>
</gene>
<evidence type="ECO:0000313" key="5">
    <source>
        <dbReference type="Proteomes" id="UP000271098"/>
    </source>
</evidence>
<protein>
    <submittedName>
        <fullName evidence="6">COS domain-containing protein</fullName>
    </submittedName>
</protein>
<dbReference type="WBParaSite" id="GPUH_0000362401-mRNA-1">
    <property type="protein sequence ID" value="GPUH_0000362401-mRNA-1"/>
    <property type="gene ID" value="GPUH_0000362401"/>
</dbReference>
<organism evidence="6">
    <name type="scientific">Gongylonema pulchrum</name>
    <dbReference type="NCBI Taxonomy" id="637853"/>
    <lineage>
        <taxon>Eukaryota</taxon>
        <taxon>Metazoa</taxon>
        <taxon>Ecdysozoa</taxon>
        <taxon>Nematoda</taxon>
        <taxon>Chromadorea</taxon>
        <taxon>Rhabditida</taxon>
        <taxon>Spirurina</taxon>
        <taxon>Spiruromorpha</taxon>
        <taxon>Spiruroidea</taxon>
        <taxon>Gongylonematidae</taxon>
        <taxon>Gongylonema</taxon>
    </lineage>
</organism>
<proteinExistence type="predicted"/>
<dbReference type="SMART" id="SM00502">
    <property type="entry name" value="BBC"/>
    <property type="match status" value="1"/>
</dbReference>
<evidence type="ECO:0000256" key="2">
    <source>
        <dbReference type="SAM" id="Coils"/>
    </source>
</evidence>